<dbReference type="RefSeq" id="WP_013321048.1">
    <property type="nucleotide sequence ID" value="NC_014501.1"/>
</dbReference>
<dbReference type="HOGENOM" id="CLU_066192_13_1_3"/>
<evidence type="ECO:0000259" key="1">
    <source>
        <dbReference type="PROSITE" id="PS50943"/>
    </source>
</evidence>
<dbReference type="KEGG" id="cyj:Cyan7822_0925"/>
<dbReference type="AlphaFoldDB" id="E0UD59"/>
<dbReference type="PROSITE" id="PS50943">
    <property type="entry name" value="HTH_CROC1"/>
    <property type="match status" value="1"/>
</dbReference>
<reference evidence="3" key="1">
    <citation type="journal article" date="2011" name="MBio">
        <title>Novel metabolic attributes of the genus Cyanothece, comprising a group of unicellular nitrogen-fixing Cyanobacteria.</title>
        <authorList>
            <person name="Bandyopadhyay A."/>
            <person name="Elvitigala T."/>
            <person name="Welsh E."/>
            <person name="Stockel J."/>
            <person name="Liberton M."/>
            <person name="Min H."/>
            <person name="Sherman L.A."/>
            <person name="Pakrasi H.B."/>
        </authorList>
    </citation>
    <scope>NUCLEOTIDE SEQUENCE [LARGE SCALE GENOMIC DNA]</scope>
    <source>
        <strain evidence="3">PCC 7822</strain>
    </source>
</reference>
<dbReference type="Pfam" id="PF13744">
    <property type="entry name" value="HTH_37"/>
    <property type="match status" value="1"/>
</dbReference>
<keyword evidence="3" id="KW-1185">Reference proteome</keyword>
<accession>E0UD59</accession>
<organism evidence="2 3">
    <name type="scientific">Gloeothece verrucosa (strain PCC 7822)</name>
    <name type="common">Cyanothece sp. (strain PCC 7822)</name>
    <dbReference type="NCBI Taxonomy" id="497965"/>
    <lineage>
        <taxon>Bacteria</taxon>
        <taxon>Bacillati</taxon>
        <taxon>Cyanobacteriota</taxon>
        <taxon>Cyanophyceae</taxon>
        <taxon>Oscillatoriophycideae</taxon>
        <taxon>Chroococcales</taxon>
        <taxon>Aphanothecaceae</taxon>
        <taxon>Gloeothece</taxon>
        <taxon>Gloeothece verrucosa</taxon>
    </lineage>
</organism>
<dbReference type="Proteomes" id="UP000008206">
    <property type="component" value="Chromosome"/>
</dbReference>
<dbReference type="SUPFAM" id="SSF47413">
    <property type="entry name" value="lambda repressor-like DNA-binding domains"/>
    <property type="match status" value="1"/>
</dbReference>
<proteinExistence type="predicted"/>
<feature type="domain" description="HTH cro/C1-type" evidence="1">
    <location>
        <begin position="35"/>
        <end position="65"/>
    </location>
</feature>
<gene>
    <name evidence="2" type="ordered locus">Cyan7822_0925</name>
</gene>
<evidence type="ECO:0000313" key="3">
    <source>
        <dbReference type="Proteomes" id="UP000008206"/>
    </source>
</evidence>
<name>E0UD59_GLOV7</name>
<dbReference type="OrthoDB" id="9797478at2"/>
<dbReference type="GO" id="GO:0003677">
    <property type="term" value="F:DNA binding"/>
    <property type="evidence" value="ECO:0007669"/>
    <property type="project" value="InterPro"/>
</dbReference>
<evidence type="ECO:0000313" key="2">
    <source>
        <dbReference type="EMBL" id="ADN12939.1"/>
    </source>
</evidence>
<dbReference type="Gene3D" id="1.10.260.40">
    <property type="entry name" value="lambda repressor-like DNA-binding domains"/>
    <property type="match status" value="1"/>
</dbReference>
<protein>
    <recommendedName>
        <fullName evidence="1">HTH cro/C1-type domain-containing protein</fullName>
    </recommendedName>
</protein>
<dbReference type="InterPro" id="IPR010982">
    <property type="entry name" value="Lambda_DNA-bd_dom_sf"/>
</dbReference>
<dbReference type="InterPro" id="IPR039554">
    <property type="entry name" value="HigA2-like_HTH"/>
</dbReference>
<dbReference type="InterPro" id="IPR001387">
    <property type="entry name" value="Cro/C1-type_HTH"/>
</dbReference>
<dbReference type="eggNOG" id="COG1396">
    <property type="taxonomic scope" value="Bacteria"/>
</dbReference>
<dbReference type="EMBL" id="CP002198">
    <property type="protein sequence ID" value="ADN12939.1"/>
    <property type="molecule type" value="Genomic_DNA"/>
</dbReference>
<sequence length="107" mass="12251">MSGHHKFSQLTKDFSEERQAEINQKTAYLKTAIAIQELRQALQLSQPELANKLNIQEPAITSMEKQTEIYINHLRQVIESIGGELEIVARFPEGEIKINNFSEITKI</sequence>
<dbReference type="STRING" id="497965.Cyan7822_0925"/>